<accession>A7TKX3</accession>
<gene>
    <name evidence="1" type="ORF">Kpol_1025p49</name>
</gene>
<dbReference type="KEGG" id="vpo:Kpol_1025p49"/>
<protein>
    <submittedName>
        <fullName evidence="1">Uncharacterized protein</fullName>
    </submittedName>
</protein>
<dbReference type="EMBL" id="DS480410">
    <property type="protein sequence ID" value="EDO17128.1"/>
    <property type="molecule type" value="Genomic_DNA"/>
</dbReference>
<organism evidence="2">
    <name type="scientific">Vanderwaltozyma polyspora (strain ATCC 22028 / DSM 70294 / BCRC 21397 / CBS 2163 / NBRC 10782 / NRRL Y-8283 / UCD 57-17)</name>
    <name type="common">Kluyveromyces polysporus</name>
    <dbReference type="NCBI Taxonomy" id="436907"/>
    <lineage>
        <taxon>Eukaryota</taxon>
        <taxon>Fungi</taxon>
        <taxon>Dikarya</taxon>
        <taxon>Ascomycota</taxon>
        <taxon>Saccharomycotina</taxon>
        <taxon>Saccharomycetes</taxon>
        <taxon>Saccharomycetales</taxon>
        <taxon>Saccharomycetaceae</taxon>
        <taxon>Vanderwaltozyma</taxon>
    </lineage>
</organism>
<dbReference type="RefSeq" id="XP_001644986.1">
    <property type="nucleotide sequence ID" value="XM_001644936.1"/>
</dbReference>
<dbReference type="Proteomes" id="UP000000267">
    <property type="component" value="Unassembled WGS sequence"/>
</dbReference>
<dbReference type="eggNOG" id="ENOG502S1H9">
    <property type="taxonomic scope" value="Eukaryota"/>
</dbReference>
<dbReference type="GeneID" id="5545323"/>
<dbReference type="OMA" id="SESPRIW"/>
<dbReference type="PhylomeDB" id="A7TKX3"/>
<sequence length="294" mass="34676">MKSSKSLSDAERLEKRRLKFSKEASELILNDDLRDVALLSRSSKGNNNTSLQRLKTDQEARWQLWRELEVLAINNDNKSTLEHGLRKLREIIISIYDEFKQDEDFMNFTEKIYIKSYNLFLFSKEFGKLGGIVLNFMMTTNFMTHSSNGLQYKMISVCHASHVDKNLDKSIKMAFQMMKQEPAFEKQLRNIIRLSLIYLESTESPNIWFEILSDFKVTFPLIYQFLIETLSFKEIQTRTLQEVSKCYNQIPLQFLMSHWFHNLISQELIAENYKMEPSPSGIVTVFFKKRKQTA</sequence>
<name>A7TKX3_VANPO</name>
<keyword evidence="2" id="KW-1185">Reference proteome</keyword>
<dbReference type="HOGENOM" id="CLU_1001781_0_0_1"/>
<proteinExistence type="predicted"/>
<evidence type="ECO:0000313" key="1">
    <source>
        <dbReference type="EMBL" id="EDO17128.1"/>
    </source>
</evidence>
<reference evidence="1 2" key="1">
    <citation type="journal article" date="2007" name="Proc. Natl. Acad. Sci. U.S.A.">
        <title>Independent sorting-out of thousands of duplicated gene pairs in two yeast species descended from a whole-genome duplication.</title>
        <authorList>
            <person name="Scannell D.R."/>
            <person name="Frank A.C."/>
            <person name="Conant G.C."/>
            <person name="Byrne K.P."/>
            <person name="Woolfit M."/>
            <person name="Wolfe K.H."/>
        </authorList>
    </citation>
    <scope>NUCLEOTIDE SEQUENCE [LARGE SCALE GENOMIC DNA]</scope>
    <source>
        <strain evidence="2">ATCC 22028 / DSM 70294 / BCRC 21397 / CBS 2163 / NBRC 10782 / NRRL Y-8283 / UCD 57-17</strain>
    </source>
</reference>
<dbReference type="AlphaFoldDB" id="A7TKX3"/>
<dbReference type="OrthoDB" id="4035094at2759"/>
<evidence type="ECO:0000313" key="2">
    <source>
        <dbReference type="Proteomes" id="UP000000267"/>
    </source>
</evidence>
<dbReference type="InParanoid" id="A7TKX3"/>